<evidence type="ECO:0000256" key="4">
    <source>
        <dbReference type="ARBA" id="ARBA00022448"/>
    </source>
</evidence>
<evidence type="ECO:0000256" key="13">
    <source>
        <dbReference type="ARBA" id="ARBA00083178"/>
    </source>
</evidence>
<sequence length="565" mass="60764">MADPISMSRDELVGETPSHSTPERPKPEEMDFVSPADVPRSKLQIAAILVALNLALFVAALDQTIVSTALPTIASELHSASGYTWIGSAYLLANAAAAPIWAKLSDIWGRKPILLVSVAWFFVSSIICATAPSMFVLIAGRALQGIAGGALIQLTIITTSDLFSMRQRTLFIGLMEFMWALAGGIGPILGGVFSETVSWRWCFWINLPVSGTTFFLLLFFLDVHNPRTKVVEGLKAIDFLGSLCILGLTLMLLLGLDFGGVIFPWSSPKVICLIVFGIVMGGLFILSEKRFARHPLMPLGVFSHPSNVAVLVVTFCHGFIFIAAEYYLPLYFQSVKQASPIHSGIYILPLTLCEAFMGIMSGVIIHTTGRYQELIWVGMALCTLGMGLYIYIDASTPLATILGLEVVEGLGAGMLFEPPLIAMQALVAQDDVATATATLGFIRNLATSMSIVIAGVVIQNSMAARGANLRAAGLSPKLLSEFTGGDAAANVEMIKDIVDMGQRNAVKEAFAFSLQRTWILMTAISAFGFVASAFIIRSHLSKEHTETKTGIKEKKEEPVSTAATS</sequence>
<proteinExistence type="inferred from homology"/>
<keyword evidence="4" id="KW-0813">Transport</keyword>
<dbReference type="InParanoid" id="A0A074YXC5"/>
<evidence type="ECO:0000313" key="18">
    <source>
        <dbReference type="Proteomes" id="UP000030641"/>
    </source>
</evidence>
<evidence type="ECO:0000256" key="6">
    <source>
        <dbReference type="ARBA" id="ARBA00022554"/>
    </source>
</evidence>
<dbReference type="PROSITE" id="PS50850">
    <property type="entry name" value="MFS"/>
    <property type="match status" value="1"/>
</dbReference>
<evidence type="ECO:0000256" key="14">
    <source>
        <dbReference type="SAM" id="MobiDB-lite"/>
    </source>
</evidence>
<dbReference type="Gene3D" id="1.20.1250.20">
    <property type="entry name" value="MFS general substrate transporter like domains"/>
    <property type="match status" value="1"/>
</dbReference>
<dbReference type="OMA" id="WAINSYT"/>
<evidence type="ECO:0000256" key="2">
    <source>
        <dbReference type="ARBA" id="ARBA00004651"/>
    </source>
</evidence>
<feature type="transmembrane region" description="Helical" evidence="15">
    <location>
        <begin position="344"/>
        <end position="365"/>
    </location>
</feature>
<keyword evidence="10" id="KW-0325">Glycoprotein</keyword>
<evidence type="ECO:0000259" key="16">
    <source>
        <dbReference type="PROSITE" id="PS50850"/>
    </source>
</evidence>
<dbReference type="AlphaFoldDB" id="A0A074YXC5"/>
<organism evidence="17 18">
    <name type="scientific">Aureobasidium subglaciale (strain EXF-2481)</name>
    <name type="common">Aureobasidium pullulans var. subglaciale</name>
    <dbReference type="NCBI Taxonomy" id="1043005"/>
    <lineage>
        <taxon>Eukaryota</taxon>
        <taxon>Fungi</taxon>
        <taxon>Dikarya</taxon>
        <taxon>Ascomycota</taxon>
        <taxon>Pezizomycotina</taxon>
        <taxon>Dothideomycetes</taxon>
        <taxon>Dothideomycetidae</taxon>
        <taxon>Dothideales</taxon>
        <taxon>Saccotheciaceae</taxon>
        <taxon>Aureobasidium</taxon>
    </lineage>
</organism>
<dbReference type="GO" id="GO:0005774">
    <property type="term" value="C:vacuolar membrane"/>
    <property type="evidence" value="ECO:0007669"/>
    <property type="project" value="UniProtKB-SubCell"/>
</dbReference>
<evidence type="ECO:0000256" key="10">
    <source>
        <dbReference type="ARBA" id="ARBA00023180"/>
    </source>
</evidence>
<dbReference type="FunFam" id="1.20.1720.10:FF:000014">
    <property type="entry name" value="MFS drug transporter, putative"/>
    <property type="match status" value="1"/>
</dbReference>
<dbReference type="PANTHER" id="PTHR23501">
    <property type="entry name" value="MAJOR FACILITATOR SUPERFAMILY"/>
    <property type="match status" value="1"/>
</dbReference>
<feature type="transmembrane region" description="Helical" evidence="15">
    <location>
        <begin position="236"/>
        <end position="256"/>
    </location>
</feature>
<keyword evidence="5" id="KW-1003">Cell membrane</keyword>
<evidence type="ECO:0000256" key="7">
    <source>
        <dbReference type="ARBA" id="ARBA00022692"/>
    </source>
</evidence>
<feature type="transmembrane region" description="Helical" evidence="15">
    <location>
        <begin position="517"/>
        <end position="536"/>
    </location>
</feature>
<feature type="transmembrane region" description="Helical" evidence="15">
    <location>
        <begin position="170"/>
        <end position="193"/>
    </location>
</feature>
<keyword evidence="7 15" id="KW-0812">Transmembrane</keyword>
<dbReference type="GeneID" id="25361777"/>
<dbReference type="FunFam" id="1.20.1250.20:FF:000196">
    <property type="entry name" value="MFS toxin efflux pump (AflT)"/>
    <property type="match status" value="1"/>
</dbReference>
<comment type="function">
    <text evidence="11">Efflux pump; part of the gene cluster that mediates the biosynthesis of dothistromin (DOTH), a polyketide toxin very similar in structure to the aflatoxin precursor, versicolorin B. One function of dotC may be to transport early-stage dothistromin biosynthetic intermediates from the cytoplasm into vacuoles, thereby affecting the rate of dothistromin production.</text>
</comment>
<keyword evidence="8 15" id="KW-1133">Transmembrane helix</keyword>
<comment type="subcellular location">
    <subcellularLocation>
        <location evidence="2">Cell membrane</location>
        <topology evidence="2">Multi-pass membrane protein</topology>
    </subcellularLocation>
    <subcellularLocation>
        <location evidence="1">Vacuole membrane</location>
        <topology evidence="1">Multi-pass membrane protein</topology>
    </subcellularLocation>
</comment>
<dbReference type="OrthoDB" id="10021397at2759"/>
<accession>A0A074YXC5</accession>
<name>A0A074YXC5_AURSE</name>
<feature type="transmembrane region" description="Helical" evidence="15">
    <location>
        <begin position="374"/>
        <end position="392"/>
    </location>
</feature>
<evidence type="ECO:0000256" key="3">
    <source>
        <dbReference type="ARBA" id="ARBA00007520"/>
    </source>
</evidence>
<keyword evidence="18" id="KW-1185">Reference proteome</keyword>
<evidence type="ECO:0000256" key="15">
    <source>
        <dbReference type="SAM" id="Phobius"/>
    </source>
</evidence>
<evidence type="ECO:0000256" key="1">
    <source>
        <dbReference type="ARBA" id="ARBA00004128"/>
    </source>
</evidence>
<evidence type="ECO:0000256" key="9">
    <source>
        <dbReference type="ARBA" id="ARBA00023136"/>
    </source>
</evidence>
<keyword evidence="9 15" id="KW-0472">Membrane</keyword>
<feature type="transmembrane region" description="Helical" evidence="15">
    <location>
        <begin position="45"/>
        <end position="70"/>
    </location>
</feature>
<evidence type="ECO:0000256" key="5">
    <source>
        <dbReference type="ARBA" id="ARBA00022475"/>
    </source>
</evidence>
<feature type="transmembrane region" description="Helical" evidence="15">
    <location>
        <begin position="113"/>
        <end position="139"/>
    </location>
</feature>
<gene>
    <name evidence="17" type="ORF">AUEXF2481DRAFT_104227</name>
</gene>
<feature type="transmembrane region" description="Helical" evidence="15">
    <location>
        <begin position="308"/>
        <end position="332"/>
    </location>
</feature>
<keyword evidence="6" id="KW-0926">Vacuole</keyword>
<protein>
    <recommendedName>
        <fullName evidence="12">Efflux pump dotC</fullName>
    </recommendedName>
    <alternativeName>
        <fullName evidence="13">Dothistromin biosynthesis protein C</fullName>
    </alternativeName>
</protein>
<dbReference type="GO" id="GO:0005886">
    <property type="term" value="C:plasma membrane"/>
    <property type="evidence" value="ECO:0007669"/>
    <property type="project" value="UniProtKB-SubCell"/>
</dbReference>
<dbReference type="InterPro" id="IPR036259">
    <property type="entry name" value="MFS_trans_sf"/>
</dbReference>
<feature type="transmembrane region" description="Helical" evidence="15">
    <location>
        <begin position="82"/>
        <end position="101"/>
    </location>
</feature>
<evidence type="ECO:0000256" key="12">
    <source>
        <dbReference type="ARBA" id="ARBA00069956"/>
    </source>
</evidence>
<dbReference type="Pfam" id="PF07690">
    <property type="entry name" value="MFS_1"/>
    <property type="match status" value="1"/>
</dbReference>
<dbReference type="EMBL" id="KL584749">
    <property type="protein sequence ID" value="KER00800.1"/>
    <property type="molecule type" value="Genomic_DNA"/>
</dbReference>
<dbReference type="InterPro" id="IPR011701">
    <property type="entry name" value="MFS"/>
</dbReference>
<feature type="transmembrane region" description="Helical" evidence="15">
    <location>
        <begin position="145"/>
        <end position="163"/>
    </location>
</feature>
<feature type="compositionally biased region" description="Basic and acidic residues" evidence="14">
    <location>
        <begin position="545"/>
        <end position="558"/>
    </location>
</feature>
<reference evidence="17 18" key="1">
    <citation type="journal article" date="2014" name="BMC Genomics">
        <title>Genome sequencing of four Aureobasidium pullulans varieties: biotechnological potential, stress tolerance, and description of new species.</title>
        <authorList>
            <person name="Gostin Ar C."/>
            <person name="Ohm R.A."/>
            <person name="Kogej T."/>
            <person name="Sonjak S."/>
            <person name="Turk M."/>
            <person name="Zajc J."/>
            <person name="Zalar P."/>
            <person name="Grube M."/>
            <person name="Sun H."/>
            <person name="Han J."/>
            <person name="Sharma A."/>
            <person name="Chiniquy J."/>
            <person name="Ngan C.Y."/>
            <person name="Lipzen A."/>
            <person name="Barry K."/>
            <person name="Grigoriev I.V."/>
            <person name="Gunde-Cimerman N."/>
        </authorList>
    </citation>
    <scope>NUCLEOTIDE SEQUENCE [LARGE SCALE GENOMIC DNA]</scope>
    <source>
        <strain evidence="17 18">EXF-2481</strain>
    </source>
</reference>
<dbReference type="GO" id="GO:0022857">
    <property type="term" value="F:transmembrane transporter activity"/>
    <property type="evidence" value="ECO:0007669"/>
    <property type="project" value="InterPro"/>
</dbReference>
<feature type="transmembrane region" description="Helical" evidence="15">
    <location>
        <begin position="205"/>
        <end position="224"/>
    </location>
</feature>
<evidence type="ECO:0000256" key="8">
    <source>
        <dbReference type="ARBA" id="ARBA00022989"/>
    </source>
</evidence>
<feature type="region of interest" description="Disordered" evidence="14">
    <location>
        <begin position="545"/>
        <end position="565"/>
    </location>
</feature>
<feature type="region of interest" description="Disordered" evidence="14">
    <location>
        <begin position="1"/>
        <end position="33"/>
    </location>
</feature>
<feature type="transmembrane region" description="Helical" evidence="15">
    <location>
        <begin position="268"/>
        <end position="287"/>
    </location>
</feature>
<comment type="similarity">
    <text evidence="3">Belongs to the major facilitator superfamily. TCR/Tet family.</text>
</comment>
<dbReference type="RefSeq" id="XP_013349314.1">
    <property type="nucleotide sequence ID" value="XM_013493860.1"/>
</dbReference>
<dbReference type="SUPFAM" id="SSF103473">
    <property type="entry name" value="MFS general substrate transporter"/>
    <property type="match status" value="1"/>
</dbReference>
<dbReference type="HOGENOM" id="CLU_000960_22_0_1"/>
<dbReference type="Proteomes" id="UP000030641">
    <property type="component" value="Unassembled WGS sequence"/>
</dbReference>
<dbReference type="CDD" id="cd17502">
    <property type="entry name" value="MFS_Azr1_MDR_like"/>
    <property type="match status" value="1"/>
</dbReference>
<dbReference type="Gene3D" id="1.20.1720.10">
    <property type="entry name" value="Multidrug resistance protein D"/>
    <property type="match status" value="1"/>
</dbReference>
<dbReference type="PRINTS" id="PR01036">
    <property type="entry name" value="TCRTETB"/>
</dbReference>
<dbReference type="InterPro" id="IPR020846">
    <property type="entry name" value="MFS_dom"/>
</dbReference>
<dbReference type="FunCoup" id="A0A074YXC5">
    <property type="interactions" value="66"/>
</dbReference>
<evidence type="ECO:0000313" key="17">
    <source>
        <dbReference type="EMBL" id="KER00800.1"/>
    </source>
</evidence>
<feature type="domain" description="Major facilitator superfamily (MFS) profile" evidence="16">
    <location>
        <begin position="48"/>
        <end position="540"/>
    </location>
</feature>
<evidence type="ECO:0000256" key="11">
    <source>
        <dbReference type="ARBA" id="ARBA00057269"/>
    </source>
</evidence>
<dbReference type="PANTHER" id="PTHR23501:SF158">
    <property type="entry name" value="TRANSPORTER, PUTATIVE (AFU_ORTHOLOGUE AFUA_5G14490)-RELATED"/>
    <property type="match status" value="1"/>
</dbReference>